<organism evidence="5 6">
    <name type="scientific">Mycolicibacterium frederiksbergense</name>
    <dbReference type="NCBI Taxonomy" id="117567"/>
    <lineage>
        <taxon>Bacteria</taxon>
        <taxon>Bacillati</taxon>
        <taxon>Actinomycetota</taxon>
        <taxon>Actinomycetes</taxon>
        <taxon>Mycobacteriales</taxon>
        <taxon>Mycobacteriaceae</taxon>
        <taxon>Mycolicibacterium</taxon>
    </lineage>
</organism>
<dbReference type="Gene3D" id="3.40.309.10">
    <property type="entry name" value="Aldehyde Dehydrogenase, Chain A, domain 2"/>
    <property type="match status" value="1"/>
</dbReference>
<dbReference type="Gene3D" id="3.40.605.10">
    <property type="entry name" value="Aldehyde Dehydrogenase, Chain A, domain 1"/>
    <property type="match status" value="1"/>
</dbReference>
<evidence type="ECO:0000256" key="1">
    <source>
        <dbReference type="ARBA" id="ARBA00023002"/>
    </source>
</evidence>
<evidence type="ECO:0000313" key="6">
    <source>
        <dbReference type="Proteomes" id="UP001160130"/>
    </source>
</evidence>
<proteinExistence type="inferred from homology"/>
<dbReference type="PANTHER" id="PTHR11699">
    <property type="entry name" value="ALDEHYDE DEHYDROGENASE-RELATED"/>
    <property type="match status" value="1"/>
</dbReference>
<dbReference type="InterPro" id="IPR016163">
    <property type="entry name" value="Ald_DH_C"/>
</dbReference>
<evidence type="ECO:0000259" key="4">
    <source>
        <dbReference type="Pfam" id="PF00171"/>
    </source>
</evidence>
<dbReference type="PROSITE" id="PS00070">
    <property type="entry name" value="ALDEHYDE_DEHYDR_CYS"/>
    <property type="match status" value="1"/>
</dbReference>
<dbReference type="Pfam" id="PF00171">
    <property type="entry name" value="Aldedh"/>
    <property type="match status" value="1"/>
</dbReference>
<evidence type="ECO:0000256" key="3">
    <source>
        <dbReference type="RuleBase" id="RU003345"/>
    </source>
</evidence>
<reference evidence="5 6" key="1">
    <citation type="submission" date="2023-04" db="EMBL/GenBank/DDBJ databases">
        <title>Forest soil microbial communities from Buena Vista Peninsula, Colon Province, Panama.</title>
        <authorList>
            <person name="Bouskill N."/>
        </authorList>
    </citation>
    <scope>NUCLEOTIDE SEQUENCE [LARGE SCALE GENOMIC DNA]</scope>
    <source>
        <strain evidence="5 6">AC80</strain>
    </source>
</reference>
<dbReference type="EC" id="1.2.1.-" evidence="5"/>
<dbReference type="EMBL" id="JARXVE010000008">
    <property type="protein sequence ID" value="MDH6197852.1"/>
    <property type="molecule type" value="Genomic_DNA"/>
</dbReference>
<dbReference type="InterPro" id="IPR016161">
    <property type="entry name" value="Ald_DH/histidinol_DH"/>
</dbReference>
<comment type="similarity">
    <text evidence="3">Belongs to the aldehyde dehydrogenase family.</text>
</comment>
<name>A0ABT6L6L1_9MYCO</name>
<gene>
    <name evidence="5" type="ORF">M2272_004508</name>
</gene>
<keyword evidence="1 3" id="KW-0560">Oxidoreductase</keyword>
<dbReference type="PROSITE" id="PS00687">
    <property type="entry name" value="ALDEHYDE_DEHYDR_GLU"/>
    <property type="match status" value="1"/>
</dbReference>
<dbReference type="InterPro" id="IPR016162">
    <property type="entry name" value="Ald_DH_N"/>
</dbReference>
<dbReference type="InterPro" id="IPR016160">
    <property type="entry name" value="Ald_DH_CS_CYS"/>
</dbReference>
<comment type="caution">
    <text evidence="5">The sequence shown here is derived from an EMBL/GenBank/DDBJ whole genome shotgun (WGS) entry which is preliminary data.</text>
</comment>
<sequence>MPAHARSKTVIEGTNFVDGQWVPAVSGRTFQRCNPADPDDVIGVFPASDAADVSAAVDALEKAAPEWAATAPERRAAILESAAAQLESRAPELIAELIREEGKTTAEATMEVSRTPANLRFYAGEATRTTGTTYPAAGDGLVYTLREPVGIVGAITPWNFPFNIPSRKIGPALAAGNPVLFKPSEVTPLMGQRLVEALLDGGLPPGVLALVQGDGAAGAAVAAESRVAAVTFTGSTQVGRSIHRVVGPQRRVQLEMGGKNPVVVAEDADLDGAAALIIKGAFGLSGQACTGTSRIITVDAVHDALLERVVAKAEALQVGAGDRPGVNMGPLASAAQLDKFLHYVQSGVAEGASLRCGGTVIGDHGFFVRPTVFADALPTMRIVTEEVFGPLVAFQRAGSLDEAVDLANATEFGLSAAIVTGDLATATRFAHRSKTGLVKVNQPTTGMAMNAPFGGYKASSTQTYKEQAGATLMEFYTLEKTVYLTPSV</sequence>
<evidence type="ECO:0000313" key="5">
    <source>
        <dbReference type="EMBL" id="MDH6197852.1"/>
    </source>
</evidence>
<dbReference type="SUPFAM" id="SSF53720">
    <property type="entry name" value="ALDH-like"/>
    <property type="match status" value="1"/>
</dbReference>
<dbReference type="GO" id="GO:0016491">
    <property type="term" value="F:oxidoreductase activity"/>
    <property type="evidence" value="ECO:0007669"/>
    <property type="project" value="UniProtKB-KW"/>
</dbReference>
<dbReference type="InterPro" id="IPR029510">
    <property type="entry name" value="Ald_DH_CS_GLU"/>
</dbReference>
<feature type="domain" description="Aldehyde dehydrogenase" evidence="4">
    <location>
        <begin position="21"/>
        <end position="482"/>
    </location>
</feature>
<dbReference type="InterPro" id="IPR015590">
    <property type="entry name" value="Aldehyde_DH_dom"/>
</dbReference>
<dbReference type="Proteomes" id="UP001160130">
    <property type="component" value="Unassembled WGS sequence"/>
</dbReference>
<protein>
    <submittedName>
        <fullName evidence="5">Acyl-CoA reductase-like NAD-dependent aldehyde dehydrogenase</fullName>
        <ecNumber evidence="5">1.2.1.-</ecNumber>
    </submittedName>
</protein>
<evidence type="ECO:0000256" key="2">
    <source>
        <dbReference type="PROSITE-ProRule" id="PRU10007"/>
    </source>
</evidence>
<keyword evidence="6" id="KW-1185">Reference proteome</keyword>
<accession>A0ABT6L6L1</accession>
<feature type="active site" evidence="2">
    <location>
        <position position="255"/>
    </location>
</feature>